<dbReference type="AlphaFoldDB" id="A0A2T0RLJ9"/>
<proteinExistence type="predicted"/>
<dbReference type="OrthoDB" id="3394756at2"/>
<evidence type="ECO:0000313" key="2">
    <source>
        <dbReference type="Proteomes" id="UP000239209"/>
    </source>
</evidence>
<dbReference type="RefSeq" id="WP_106130074.1">
    <property type="nucleotide sequence ID" value="NZ_PVZG01000018.1"/>
</dbReference>
<evidence type="ECO:0000313" key="1">
    <source>
        <dbReference type="EMBL" id="PRY22011.1"/>
    </source>
</evidence>
<organism evidence="1 2">
    <name type="scientific">Pseudosporangium ferrugineum</name>
    <dbReference type="NCBI Taxonomy" id="439699"/>
    <lineage>
        <taxon>Bacteria</taxon>
        <taxon>Bacillati</taxon>
        <taxon>Actinomycetota</taxon>
        <taxon>Actinomycetes</taxon>
        <taxon>Micromonosporales</taxon>
        <taxon>Micromonosporaceae</taxon>
        <taxon>Pseudosporangium</taxon>
    </lineage>
</organism>
<dbReference type="EMBL" id="PVZG01000018">
    <property type="protein sequence ID" value="PRY22011.1"/>
    <property type="molecule type" value="Genomic_DNA"/>
</dbReference>
<comment type="caution">
    <text evidence="1">The sequence shown here is derived from an EMBL/GenBank/DDBJ whole genome shotgun (WGS) entry which is preliminary data.</text>
</comment>
<name>A0A2T0RLJ9_9ACTN</name>
<accession>A0A2T0RLJ9</accession>
<dbReference type="Proteomes" id="UP000239209">
    <property type="component" value="Unassembled WGS sequence"/>
</dbReference>
<gene>
    <name evidence="1" type="ORF">CLV70_11876</name>
</gene>
<keyword evidence="2" id="KW-1185">Reference proteome</keyword>
<sequence length="85" mass="9455">MQPRPPRVFEADDILSGRVSLEAYPFRLIYLVIAFSSYFADTKIHPSDLPRVDVLLSAAEVLESQGWQIAGVDAGGKLICLRRAH</sequence>
<reference evidence="1 2" key="1">
    <citation type="submission" date="2018-03" db="EMBL/GenBank/DDBJ databases">
        <title>Genomic Encyclopedia of Archaeal and Bacterial Type Strains, Phase II (KMG-II): from individual species to whole genera.</title>
        <authorList>
            <person name="Goeker M."/>
        </authorList>
    </citation>
    <scope>NUCLEOTIDE SEQUENCE [LARGE SCALE GENOMIC DNA]</scope>
    <source>
        <strain evidence="1 2">DSM 45348</strain>
    </source>
</reference>
<protein>
    <submittedName>
        <fullName evidence="1">Uncharacterized protein</fullName>
    </submittedName>
</protein>